<evidence type="ECO:0000313" key="9">
    <source>
        <dbReference type="EMBL" id="POW14542.1"/>
    </source>
</evidence>
<feature type="domain" description="B-block binding subunit of TFIIIC" evidence="7">
    <location>
        <begin position="253"/>
        <end position="318"/>
    </location>
</feature>
<feature type="region of interest" description="Disordered" evidence="6">
    <location>
        <begin position="119"/>
        <end position="149"/>
    </location>
</feature>
<feature type="compositionally biased region" description="Polar residues" evidence="6">
    <location>
        <begin position="140"/>
        <end position="149"/>
    </location>
</feature>
<dbReference type="GO" id="GO:0006384">
    <property type="term" value="P:transcription initiation at RNA polymerase III promoter"/>
    <property type="evidence" value="ECO:0007669"/>
    <property type="project" value="InterPro"/>
</dbReference>
<gene>
    <name evidence="9" type="ORF">PSHT_07353</name>
</gene>
<evidence type="ECO:0000256" key="3">
    <source>
        <dbReference type="ARBA" id="ARBA00023125"/>
    </source>
</evidence>
<feature type="compositionally biased region" description="Basic and acidic residues" evidence="6">
    <location>
        <begin position="720"/>
        <end position="729"/>
    </location>
</feature>
<proteinExistence type="predicted"/>
<comment type="subcellular location">
    <subcellularLocation>
        <location evidence="1">Nucleus</location>
    </subcellularLocation>
</comment>
<feature type="domain" description="Transcription factor tau subunit sfc3/Tfc3 C-terminal" evidence="8">
    <location>
        <begin position="1522"/>
        <end position="1880"/>
    </location>
</feature>
<dbReference type="InterPro" id="IPR007309">
    <property type="entry name" value="TFIIIC_Bblock-bd"/>
</dbReference>
<dbReference type="GO" id="GO:0003677">
    <property type="term" value="F:DNA binding"/>
    <property type="evidence" value="ECO:0007669"/>
    <property type="project" value="UniProtKB-KW"/>
</dbReference>
<sequence length="2110" mass="237296">MIDELLHHLVTEMAMDGEEGCSVARLDGFIESYYARRRTRYPAEPGQFVDESYKNFVWRKLCQLEPVRLGVLEPAAIPNEAVEDDPAGDLNLNTSVQSSNETPAAETLQLPIIASKAANKMTQRPNRLTKSTKNRAKSEVLSSSRNTDANSPVLSIGQLRALKTGKVQKNFQVPQAEEVKKATATSKQAAAPSSSAWKELSPTLVTLPRDQLIAKFGLDEDGESKLKIAVDPMSCWKAVVGTDTRSPRLTPYVYQVLSIVAQGREAGATVIELGRRLKHDQKSLFHFVKVLIDLQLVVKFRAYQHKAWTNRVVHRRYLATSEWYQNSIRKDEDHQTSTTPQTLGFELDECSFAGIEQPETSAMTSNSAEPLTMDNIINSLATDDQPKAGMSPMNREFLAVNENLVKLRMFTVLKRSPDNTMVHADIIKAIVLSQFPVFCIYLSNLCPSRIADSPNLVILKGIATPTKDERRRLNRLIDAYIKRGLLERVAIVNLSGHTPCIRLTALGEESMSISSSQPNPVTMELGDQEPEEELSVLPMTRSIGQTVHDLLENAGQEGIVYKVIHSLFVILCCDQPDIFATQQTLCHKLNDLEARTAEQILTRMEREQAPSHLSHVKISSVLETSGREKRVRWFSAQGLKAKCQASGIMLATEDENERESNMGGFIDINPSTLNQDFYENATQLYGQTVSEPKGSWGKQVTKKASRVSKQAGGMQGNSLQEKDMEKDYVPEIPLENVPNSLNDSGPTKRVMSERTTSRKRTKLALDPGPPTISAKPSLPEAPNEHPELPTELCCQPSASTLSQHSNQPLPGNSPPPTTGVNEPDASIIPPADTLSSSLKARGTRQNLTTLHREYHLLEAIKFAGGIVEKTNELAKAVRDLVDRADQDQVVTLMDSRTLNCALHGLETRKEIKLTTVLVTDALGASCHRKIIYLPSIPLDGPEMRKWLDDMKVRFKTLDKATEARVNQHKDFASPVHRLPPRSANNPSPLPNALGVNDEALHAAFMNQWRCLSQLYGFILGKAARAKILHLHIMKSFANSSQTSSSRFTISSGHRVFSSGFLFQELPVGVFAKLVPIMAKSEEFETLRASPGAMETPMSNTPLAIRRLFQIGNQFSRVKVYQIVEVLYHLKLIVPLQKSPDVSEYYRIADSGEKFYYSPTQMCTSVGLFCLANAGHVYGFSERSQNPPPVLAKWPLKDEHDGERYWEELKRACIPDPEAPPIKNAVDSVENEKLFNGPPKILQMLTDQSKWRDGIQLTPTQREYVARFDRQTRLTHDLEADDEMISNIAHVLVTVPEAVRQAIRTSREAAALARAKKAQKALAQPRRKKMRKRAPEVDPEKVKLAQVEAARVLSDKAKNALKQKEGDWNSIINRFKTQSNITEIDEAVLQDLHTLFTTNNGGINANQLESELATWLKRKQALQNTNTMEVDKGSERLLEIEKSIGSSKRDTLPVLPSAKAKRIKMLKSNLKPRRLKIKEASHPRVFPDKPKKISTLAAKAIRPQPDAQIGLRPAPCLIKPGQRTRIEWDETHDEFLRDMLAIMKARAFATCAHVLPWPITLKMFKGARTHILRNRQAKLERDPKEKKYLDLLTEAWTQVYFDNRGKVPELEDPTPQVPAAFNGELALDYLRSNIDKAYLRSQANISEEEKEQFSGHPLPGTYDELRSSYRIRRLLPSRRSERWDEFHSLSNSVVREMNVITEAFAASCPRGTGSNKAGSVSHEVLRACEAIKLLTSTPIKTYSEPIAAAVLSHYPDELLVRATDYLCLKGIIAIGGKLHHKKRLPGRSYCYTDKYLSNPDTKALQDPRHSSMAQLRNHSTPNPNGEITWPLLATDTETASLLHAYSRGEVLLCLGKNPSRSRIWDISTFYRTRKLDDHCIENVVKFIYKDSPVEQVVPSVDMQPRPDELDLVHQLVLEAGVQGLTPQVLMEQSLSQIPQDTLRRCLQALTTIEPPRLYWACDEATAILFSSEFIENWTNKVYVKAPIDDTNKDQKQDQTTRVIQRESCHVVPRLWLDLSGNIVENLRQLCMDRVENMVQNFPGLPYGELTRRTNRHLNPLELDDVLEELIRLGKVVEHDYGLGQRFNGQDHQIPSRWFRGLDLQRHFWTPA</sequence>
<feature type="compositionally biased region" description="Basic residues" evidence="6">
    <location>
        <begin position="1318"/>
        <end position="1331"/>
    </location>
</feature>
<keyword evidence="2" id="KW-0597">Phosphoprotein</keyword>
<evidence type="ECO:0000259" key="8">
    <source>
        <dbReference type="Pfam" id="PF20222"/>
    </source>
</evidence>
<evidence type="ECO:0000256" key="5">
    <source>
        <dbReference type="ARBA" id="ARBA00023242"/>
    </source>
</evidence>
<dbReference type="InterPro" id="IPR044210">
    <property type="entry name" value="Tfc3-like"/>
</dbReference>
<dbReference type="Pfam" id="PF04182">
    <property type="entry name" value="B-block_TFIIIC"/>
    <property type="match status" value="1"/>
</dbReference>
<feature type="region of interest" description="Disordered" evidence="6">
    <location>
        <begin position="689"/>
        <end position="834"/>
    </location>
</feature>
<feature type="region of interest" description="Disordered" evidence="6">
    <location>
        <begin position="1318"/>
        <end position="1338"/>
    </location>
</feature>
<dbReference type="GO" id="GO:0000127">
    <property type="term" value="C:transcription factor TFIIIC complex"/>
    <property type="evidence" value="ECO:0007669"/>
    <property type="project" value="InterPro"/>
</dbReference>
<keyword evidence="4" id="KW-0804">Transcription</keyword>
<keyword evidence="5" id="KW-0539">Nucleus</keyword>
<evidence type="ECO:0000259" key="7">
    <source>
        <dbReference type="Pfam" id="PF04182"/>
    </source>
</evidence>
<dbReference type="GO" id="GO:0042791">
    <property type="term" value="P:5S class rRNA transcription by RNA polymerase III"/>
    <property type="evidence" value="ECO:0007669"/>
    <property type="project" value="TreeGrafter"/>
</dbReference>
<accession>A0A2S4VYD4</accession>
<reference evidence="10" key="2">
    <citation type="journal article" date="2018" name="BMC Genomics">
        <title>Genomic insights into host adaptation between the wheat stripe rust pathogen (Puccinia striiformis f. sp. tritici) and the barley stripe rust pathogen (Puccinia striiformis f. sp. hordei).</title>
        <authorList>
            <person name="Xia C."/>
            <person name="Wang M."/>
            <person name="Yin C."/>
            <person name="Cornejo O.E."/>
            <person name="Hulbert S.H."/>
            <person name="Chen X."/>
        </authorList>
    </citation>
    <scope>NUCLEOTIDE SEQUENCE [LARGE SCALE GENOMIC DNA]</scope>
    <source>
        <strain evidence="10">93TX-2</strain>
    </source>
</reference>
<feature type="compositionally biased region" description="Polar residues" evidence="6">
    <location>
        <begin position="796"/>
        <end position="810"/>
    </location>
</feature>
<evidence type="ECO:0000256" key="6">
    <source>
        <dbReference type="SAM" id="MobiDB-lite"/>
    </source>
</evidence>
<evidence type="ECO:0000313" key="10">
    <source>
        <dbReference type="Proteomes" id="UP000238274"/>
    </source>
</evidence>
<organism evidence="9 10">
    <name type="scientific">Puccinia striiformis</name>
    <dbReference type="NCBI Taxonomy" id="27350"/>
    <lineage>
        <taxon>Eukaryota</taxon>
        <taxon>Fungi</taxon>
        <taxon>Dikarya</taxon>
        <taxon>Basidiomycota</taxon>
        <taxon>Pucciniomycotina</taxon>
        <taxon>Pucciniomycetes</taxon>
        <taxon>Pucciniales</taxon>
        <taxon>Pucciniaceae</taxon>
        <taxon>Puccinia</taxon>
    </lineage>
</organism>
<name>A0A2S4VYD4_9BASI</name>
<evidence type="ECO:0000256" key="1">
    <source>
        <dbReference type="ARBA" id="ARBA00004123"/>
    </source>
</evidence>
<protein>
    <submittedName>
        <fullName evidence="9">Uncharacterized protein</fullName>
    </submittedName>
</protein>
<dbReference type="Pfam" id="PF20222">
    <property type="entry name" value="DUF6581"/>
    <property type="match status" value="1"/>
</dbReference>
<dbReference type="GO" id="GO:0005634">
    <property type="term" value="C:nucleus"/>
    <property type="evidence" value="ECO:0007669"/>
    <property type="project" value="UniProtKB-SubCell"/>
</dbReference>
<keyword evidence="10" id="KW-1185">Reference proteome</keyword>
<evidence type="ECO:0000256" key="4">
    <source>
        <dbReference type="ARBA" id="ARBA00023163"/>
    </source>
</evidence>
<dbReference type="PANTHER" id="PTHR15180">
    <property type="entry name" value="GENERAL TRANSCRIPTION FACTOR 3C POLYPEPTIDE 1"/>
    <property type="match status" value="1"/>
</dbReference>
<comment type="caution">
    <text evidence="9">The sequence shown here is derived from an EMBL/GenBank/DDBJ whole genome shotgun (WGS) entry which is preliminary data.</text>
</comment>
<dbReference type="PANTHER" id="PTHR15180:SF1">
    <property type="entry name" value="GENERAL TRANSCRIPTION FACTOR 3C POLYPEPTIDE 1"/>
    <property type="match status" value="1"/>
</dbReference>
<reference evidence="9 10" key="1">
    <citation type="submission" date="2017-12" db="EMBL/GenBank/DDBJ databases">
        <title>Gene loss provides genomic basis for host adaptation in cereal stripe rust fungi.</title>
        <authorList>
            <person name="Xia C."/>
        </authorList>
    </citation>
    <scope>NUCLEOTIDE SEQUENCE [LARGE SCALE GENOMIC DNA]</scope>
    <source>
        <strain evidence="9 10">93TX-2</strain>
    </source>
</reference>
<feature type="compositionally biased region" description="Polar residues" evidence="6">
    <location>
        <begin position="120"/>
        <end position="129"/>
    </location>
</feature>
<dbReference type="VEuPathDB" id="FungiDB:PSHT_07353"/>
<keyword evidence="3" id="KW-0238">DNA-binding</keyword>
<reference evidence="10" key="3">
    <citation type="journal article" date="2018" name="Mol. Plant Microbe Interact.">
        <title>Genome sequence resources for the wheat stripe rust pathogen (Puccinia striiformis f. sp. tritici) and the barley stripe rust pathogen (Puccinia striiformis f. sp. hordei).</title>
        <authorList>
            <person name="Xia C."/>
            <person name="Wang M."/>
            <person name="Yin C."/>
            <person name="Cornejo O.E."/>
            <person name="Hulbert S.H."/>
            <person name="Chen X."/>
        </authorList>
    </citation>
    <scope>NUCLEOTIDE SEQUENCE [LARGE SCALE GENOMIC DNA]</scope>
    <source>
        <strain evidence="10">93TX-2</strain>
    </source>
</reference>
<evidence type="ECO:0000256" key="2">
    <source>
        <dbReference type="ARBA" id="ARBA00022553"/>
    </source>
</evidence>
<dbReference type="EMBL" id="PKSM01000090">
    <property type="protein sequence ID" value="POW14542.1"/>
    <property type="molecule type" value="Genomic_DNA"/>
</dbReference>
<dbReference type="Proteomes" id="UP000238274">
    <property type="component" value="Unassembled WGS sequence"/>
</dbReference>
<dbReference type="InterPro" id="IPR046488">
    <property type="entry name" value="Sfc3/Tfc3_C"/>
</dbReference>
<dbReference type="OrthoDB" id="68020at2759"/>